<evidence type="ECO:0000313" key="2">
    <source>
        <dbReference type="EMBL" id="KDQ11051.1"/>
    </source>
</evidence>
<feature type="domain" description="DUF6533" evidence="1">
    <location>
        <begin position="21"/>
        <end position="65"/>
    </location>
</feature>
<accession>A0A067MHK4</accession>
<proteinExistence type="predicted"/>
<keyword evidence="3" id="KW-1185">Reference proteome</keyword>
<dbReference type="AlphaFoldDB" id="A0A067MHK4"/>
<sequence>MTPNDQEPFATLLGDIIASQYVTYAAFTLLIYDHILTFADECRFIWRARFNWVKGLFVFNRYIVPTCIAINVAMLSGHMRGLSDISSVFSTIRANIATDFAILH</sequence>
<dbReference type="Pfam" id="PF20151">
    <property type="entry name" value="DUF6533"/>
    <property type="match status" value="1"/>
</dbReference>
<name>A0A067MHK4_BOTB1</name>
<dbReference type="EMBL" id="KL198061">
    <property type="protein sequence ID" value="KDQ11051.1"/>
    <property type="molecule type" value="Genomic_DNA"/>
</dbReference>
<evidence type="ECO:0000313" key="3">
    <source>
        <dbReference type="Proteomes" id="UP000027195"/>
    </source>
</evidence>
<organism evidence="2 3">
    <name type="scientific">Botryobasidium botryosum (strain FD-172 SS1)</name>
    <dbReference type="NCBI Taxonomy" id="930990"/>
    <lineage>
        <taxon>Eukaryota</taxon>
        <taxon>Fungi</taxon>
        <taxon>Dikarya</taxon>
        <taxon>Basidiomycota</taxon>
        <taxon>Agaricomycotina</taxon>
        <taxon>Agaricomycetes</taxon>
        <taxon>Cantharellales</taxon>
        <taxon>Botryobasidiaceae</taxon>
        <taxon>Botryobasidium</taxon>
    </lineage>
</organism>
<dbReference type="HOGENOM" id="CLU_172021_0_0_1"/>
<gene>
    <name evidence="2" type="ORF">BOTBODRAFT_177537</name>
</gene>
<dbReference type="Proteomes" id="UP000027195">
    <property type="component" value="Unassembled WGS sequence"/>
</dbReference>
<dbReference type="InParanoid" id="A0A067MHK4"/>
<evidence type="ECO:0000259" key="1">
    <source>
        <dbReference type="Pfam" id="PF20151"/>
    </source>
</evidence>
<reference evidence="3" key="1">
    <citation type="journal article" date="2014" name="Proc. Natl. Acad. Sci. U.S.A.">
        <title>Extensive sampling of basidiomycete genomes demonstrates inadequacy of the white-rot/brown-rot paradigm for wood decay fungi.</title>
        <authorList>
            <person name="Riley R."/>
            <person name="Salamov A.A."/>
            <person name="Brown D.W."/>
            <person name="Nagy L.G."/>
            <person name="Floudas D."/>
            <person name="Held B.W."/>
            <person name="Levasseur A."/>
            <person name="Lombard V."/>
            <person name="Morin E."/>
            <person name="Otillar R."/>
            <person name="Lindquist E.A."/>
            <person name="Sun H."/>
            <person name="LaButti K.M."/>
            <person name="Schmutz J."/>
            <person name="Jabbour D."/>
            <person name="Luo H."/>
            <person name="Baker S.E."/>
            <person name="Pisabarro A.G."/>
            <person name="Walton J.D."/>
            <person name="Blanchette R.A."/>
            <person name="Henrissat B."/>
            <person name="Martin F."/>
            <person name="Cullen D."/>
            <person name="Hibbett D.S."/>
            <person name="Grigoriev I.V."/>
        </authorList>
    </citation>
    <scope>NUCLEOTIDE SEQUENCE [LARGE SCALE GENOMIC DNA]</scope>
    <source>
        <strain evidence="3">FD-172 SS1</strain>
    </source>
</reference>
<dbReference type="OrthoDB" id="3251775at2759"/>
<dbReference type="STRING" id="930990.A0A067MHK4"/>
<protein>
    <recommendedName>
        <fullName evidence="1">DUF6533 domain-containing protein</fullName>
    </recommendedName>
</protein>
<dbReference type="InterPro" id="IPR045340">
    <property type="entry name" value="DUF6533"/>
</dbReference>